<accession>A0A365UDJ6</accession>
<evidence type="ECO:0000313" key="2">
    <source>
        <dbReference type="Proteomes" id="UP000253370"/>
    </source>
</evidence>
<sequence length="151" mass="16203">MAHLLADRQGGLSLERAIAIAAEAHAGQTDKAGAPYILHPLRVMQAQRSDEARILGVLHDVVEDTPVTLDHLAAMGASDALLRGLEAVTRRPDESYEAFVQRAGADPLGRAVKIADLRDNMDLTRIAAPGERDHARLERYRAALAALGDAV</sequence>
<comment type="caution">
    <text evidence="1">The sequence shown here is derived from an EMBL/GenBank/DDBJ whole genome shotgun (WGS) entry which is preliminary data.</text>
</comment>
<dbReference type="Proteomes" id="UP000253370">
    <property type="component" value="Unassembled WGS sequence"/>
</dbReference>
<gene>
    <name evidence="1" type="ORF">DRV85_02590</name>
</gene>
<dbReference type="EMBL" id="QNTQ01000002">
    <property type="protein sequence ID" value="RBI87218.1"/>
    <property type="molecule type" value="Genomic_DNA"/>
</dbReference>
<dbReference type="SUPFAM" id="SSF109604">
    <property type="entry name" value="HD-domain/PDEase-like"/>
    <property type="match status" value="1"/>
</dbReference>
<keyword evidence="1" id="KW-0418">Kinase</keyword>
<name>A0A365UDJ6_9RHOB</name>
<dbReference type="OrthoDB" id="9802385at2"/>
<keyword evidence="1" id="KW-0808">Transferase</keyword>
<evidence type="ECO:0000313" key="1">
    <source>
        <dbReference type="EMBL" id="RBI87218.1"/>
    </source>
</evidence>
<dbReference type="AlphaFoldDB" id="A0A365UDJ6"/>
<keyword evidence="2" id="KW-1185">Reference proteome</keyword>
<reference evidence="1 2" key="1">
    <citation type="submission" date="2018-07" db="EMBL/GenBank/DDBJ databases">
        <title>Rhodosalinus sp. strain E84T genomic sequence and assembly.</title>
        <authorList>
            <person name="Liu Z.-W."/>
            <person name="Lu D.-C."/>
        </authorList>
    </citation>
    <scope>NUCLEOTIDE SEQUENCE [LARGE SCALE GENOMIC DNA]</scope>
    <source>
        <strain evidence="1 2">E84</strain>
    </source>
</reference>
<proteinExistence type="predicted"/>
<dbReference type="Gene3D" id="1.10.3210.10">
    <property type="entry name" value="Hypothetical protein af1432"/>
    <property type="match status" value="1"/>
</dbReference>
<protein>
    <submittedName>
        <fullName evidence="1">GTP pyrophosphokinase</fullName>
    </submittedName>
</protein>
<dbReference type="GO" id="GO:0016301">
    <property type="term" value="F:kinase activity"/>
    <property type="evidence" value="ECO:0007669"/>
    <property type="project" value="UniProtKB-KW"/>
</dbReference>
<organism evidence="1 2">
    <name type="scientific">Rhodosalinus halophilus</name>
    <dbReference type="NCBI Taxonomy" id="2259333"/>
    <lineage>
        <taxon>Bacteria</taxon>
        <taxon>Pseudomonadati</taxon>
        <taxon>Pseudomonadota</taxon>
        <taxon>Alphaproteobacteria</taxon>
        <taxon>Rhodobacterales</taxon>
        <taxon>Paracoccaceae</taxon>
        <taxon>Rhodosalinus</taxon>
    </lineage>
</organism>